<keyword evidence="3" id="KW-1185">Reference proteome</keyword>
<accession>A0A5P9QAP5</accession>
<protein>
    <submittedName>
        <fullName evidence="2">Uncharacterized protein</fullName>
    </submittedName>
</protein>
<keyword evidence="1" id="KW-0472">Membrane</keyword>
<proteinExistence type="predicted"/>
<organism evidence="2 3">
    <name type="scientific">Luteimicrobium xylanilyticum</name>
    <dbReference type="NCBI Taxonomy" id="1133546"/>
    <lineage>
        <taxon>Bacteria</taxon>
        <taxon>Bacillati</taxon>
        <taxon>Actinomycetota</taxon>
        <taxon>Actinomycetes</taxon>
        <taxon>Micrococcales</taxon>
        <taxon>Luteimicrobium</taxon>
    </lineage>
</organism>
<keyword evidence="1" id="KW-0812">Transmembrane</keyword>
<dbReference type="EMBL" id="CP045529">
    <property type="protein sequence ID" value="QFU97505.1"/>
    <property type="molecule type" value="Genomic_DNA"/>
</dbReference>
<dbReference type="Proteomes" id="UP000326702">
    <property type="component" value="Chromosome"/>
</dbReference>
<dbReference type="AlphaFoldDB" id="A0A5P9QAP5"/>
<evidence type="ECO:0000313" key="3">
    <source>
        <dbReference type="Proteomes" id="UP000326702"/>
    </source>
</evidence>
<dbReference type="KEGG" id="lxl:KDY119_01003"/>
<evidence type="ECO:0000313" key="2">
    <source>
        <dbReference type="EMBL" id="QFU97505.1"/>
    </source>
</evidence>
<feature type="transmembrane region" description="Helical" evidence="1">
    <location>
        <begin position="20"/>
        <end position="37"/>
    </location>
</feature>
<dbReference type="OrthoDB" id="10008169at2"/>
<sequence>MSTGPDDGHPFAARLRLCRAALVLALGCVLTAASWSWDVEVGGGACGTAFRVHPGSGYAVTGGETSDGARRVARDECLQAGAWPWRAGWATLVAGAGGAVALLVVPLLARPRRT</sequence>
<name>A0A5P9QAP5_9MICO</name>
<keyword evidence="1" id="KW-1133">Transmembrane helix</keyword>
<gene>
    <name evidence="2" type="ORF">KDY119_01003</name>
</gene>
<evidence type="ECO:0000256" key="1">
    <source>
        <dbReference type="SAM" id="Phobius"/>
    </source>
</evidence>
<dbReference type="RefSeq" id="WP_153022017.1">
    <property type="nucleotide sequence ID" value="NZ_BAABIH010000001.1"/>
</dbReference>
<feature type="transmembrane region" description="Helical" evidence="1">
    <location>
        <begin position="88"/>
        <end position="109"/>
    </location>
</feature>
<reference evidence="2 3" key="1">
    <citation type="submission" date="2019-10" db="EMBL/GenBank/DDBJ databases">
        <title>Genome sequence of Luteimicrobium xylanilyticum HY-24.</title>
        <authorList>
            <person name="Kim D.Y."/>
            <person name="Park H.-Y."/>
        </authorList>
    </citation>
    <scope>NUCLEOTIDE SEQUENCE [LARGE SCALE GENOMIC DNA]</scope>
    <source>
        <strain evidence="2 3">HY-24</strain>
    </source>
</reference>